<sequence>MIDLFLFAVTTMTPAQNSTNSNSTSGLGTKTDSNTNIVTPLLVLFLLLLICILSAVYLLRFRNQRKADVSTVDKKIPNGILEEQDLIKTQEDNAGELSTPCSQEQQTVMLLTRSPSASKKYFPIPVDCLEEEYRIRSADDGKLFREEFNSLPNGYTQGTCEEANREDNKEKNRYPNILPYDHSRVILTQIDGNPCSDYINASYIDDKCDQYWPDQGCWTYGNVRVVVEDFTILVDYTIRKFCVQYQTSEGSKAPRLITQLHFTSWPDFGVPFTPIGMLKFLKKVKTVNPSFAGPIVVHCSAGVGRTGTFIVIDAMIDMMHAEQKVDVFALVSRIREQRSQLVQTDMQYSFIYQALLEYYLYGDTELDVSSLEGHLQKLHNTLAPFDRVGLEEEFKKLTNVRIMKENMRMGNLPANMKKNRGYRQKDYFIATQGPLSQTVDDFWRMVWEWKSHSIVMLTELQEREQDKCFQYWPSEGSVTHGDWTVEIKGDARCDTCSVRDFMLSFSPEKQTRLVRQFHFHGWPEIGIPADGKGMIDIIAAVQKQQQQSGNHPIIVHCSSNGAFKKKHSSPCTACISRSDLYLSALVLWLASINELQASLEKMPLYGKIVVIKRSGADGTEFPLTAQSCLFGRKPDCDIRIQLPHVSKEHCQIEVNENKEVIVTNLSAVNPTRLNGKIVQQSESLKDRDVITIIDRSFRFEYPPELTQKKRQSASAKNETLQVLHVQQVKDTVCLSPGNQRKSTTLTSDASYDLKEAKVIGTELLSEAHIKNATPGEKDASDTEFAHNHRGNQEKLLEGLSPFSQLYKTLKLQFQANDDHQASSKGGKTPRKASGDAAQTPLSRRKSDKISPTRAVKMPMEVKSTPLPQAPLSRITPNRGRKSFVCEKSAEEAMLQNLVSCVSSEEKDTSEDQLNKEIIDSPRSRRRSKVMNDLQSDAVNGETSQITSNMTNIIVTPKNDRRSTSRGRSSIHIVTSADNEDDGFVEPSVSDNEGSSVNSTLKSTGKGRPRKSPLKDDHAGGNYSVCESVKEKPTVVENLIGTDQETPKRRRRSSQPTPVKSAEKEKDSGEEAQHKQDRFSKAKETPKSKRNSSQFTLQRSISADEVLKEIQELPSSAKKSSEEMASGGKTEMPKKGRKSIESETPASEAELTPKKVSSSPRWRSRSLSPASLETQDPVKKNVNGIITPQEEKKVATPKKTQKSPVINEVSPKQKTPKGSPTRRHSGKAMLKAEEVLSEIEALAPPSGENGAVETGVDKSLLFVVDRWASKR</sequence>
<dbReference type="InterPro" id="IPR000253">
    <property type="entry name" value="FHA_dom"/>
</dbReference>
<feature type="domain" description="Tyrosine specific protein phosphatases" evidence="7">
    <location>
        <begin position="278"/>
        <end position="349"/>
    </location>
</feature>
<evidence type="ECO:0000256" key="1">
    <source>
        <dbReference type="ARBA" id="ARBA00013064"/>
    </source>
</evidence>
<dbReference type="SMART" id="SM00240">
    <property type="entry name" value="FHA"/>
    <property type="match status" value="1"/>
</dbReference>
<dbReference type="SMART" id="SM00404">
    <property type="entry name" value="PTPc_motif"/>
    <property type="match status" value="2"/>
</dbReference>
<evidence type="ECO:0000256" key="4">
    <source>
        <dbReference type="SAM" id="Phobius"/>
    </source>
</evidence>
<proteinExistence type="predicted"/>
<feature type="compositionally biased region" description="Polar residues" evidence="3">
    <location>
        <begin position="988"/>
        <end position="1002"/>
    </location>
</feature>
<feature type="domain" description="FHA" evidence="5">
    <location>
        <begin position="628"/>
        <end position="678"/>
    </location>
</feature>
<evidence type="ECO:0000313" key="9">
    <source>
        <dbReference type="Proteomes" id="UP000289886"/>
    </source>
</evidence>
<dbReference type="InterPro" id="IPR000242">
    <property type="entry name" value="PTP_cat"/>
</dbReference>
<dbReference type="GO" id="GO:0004725">
    <property type="term" value="F:protein tyrosine phosphatase activity"/>
    <property type="evidence" value="ECO:0007669"/>
    <property type="project" value="UniProtKB-EC"/>
</dbReference>
<keyword evidence="4" id="KW-0472">Membrane</keyword>
<dbReference type="SMART" id="SM00194">
    <property type="entry name" value="PTPc"/>
    <property type="match status" value="2"/>
</dbReference>
<dbReference type="AlphaFoldDB" id="A0A444U865"/>
<dbReference type="InterPro" id="IPR016130">
    <property type="entry name" value="Tyr_Pase_AS"/>
</dbReference>
<feature type="compositionally biased region" description="Basic and acidic residues" evidence="3">
    <location>
        <begin position="162"/>
        <end position="173"/>
    </location>
</feature>
<feature type="region of interest" description="Disordered" evidence="3">
    <location>
        <begin position="155"/>
        <end position="174"/>
    </location>
</feature>
<dbReference type="EC" id="3.1.3.48" evidence="1"/>
<feature type="compositionally biased region" description="Basic and acidic residues" evidence="3">
    <location>
        <begin position="912"/>
        <end position="922"/>
    </location>
</feature>
<dbReference type="InterPro" id="IPR008984">
    <property type="entry name" value="SMAD_FHA_dom_sf"/>
</dbReference>
<evidence type="ECO:0000259" key="7">
    <source>
        <dbReference type="PROSITE" id="PS50056"/>
    </source>
</evidence>
<dbReference type="PROSITE" id="PS50055">
    <property type="entry name" value="TYR_PHOSPHATASE_PTP"/>
    <property type="match status" value="2"/>
</dbReference>
<feature type="domain" description="Tyrosine-protein phosphatase" evidence="6">
    <location>
        <begin position="382"/>
        <end position="562"/>
    </location>
</feature>
<feature type="compositionally biased region" description="Low complexity" evidence="3">
    <location>
        <begin position="1156"/>
        <end position="1171"/>
    </location>
</feature>
<dbReference type="CDD" id="cd22673">
    <property type="entry name" value="FHA_Ki67"/>
    <property type="match status" value="1"/>
</dbReference>
<evidence type="ECO:0000259" key="5">
    <source>
        <dbReference type="PROSITE" id="PS50006"/>
    </source>
</evidence>
<comment type="caution">
    <text evidence="8">The sequence shown here is derived from an EMBL/GenBank/DDBJ whole genome shotgun (WGS) entry which is preliminary data.</text>
</comment>
<organism evidence="8 9">
    <name type="scientific">Acipenser ruthenus</name>
    <name type="common">Sterlet sturgeon</name>
    <dbReference type="NCBI Taxonomy" id="7906"/>
    <lineage>
        <taxon>Eukaryota</taxon>
        <taxon>Metazoa</taxon>
        <taxon>Chordata</taxon>
        <taxon>Craniata</taxon>
        <taxon>Vertebrata</taxon>
        <taxon>Euteleostomi</taxon>
        <taxon>Actinopterygii</taxon>
        <taxon>Chondrostei</taxon>
        <taxon>Acipenseriformes</taxon>
        <taxon>Acipenseridae</taxon>
        <taxon>Acipenser</taxon>
    </lineage>
</organism>
<feature type="region of interest" description="Disordered" evidence="3">
    <location>
        <begin position="817"/>
        <end position="854"/>
    </location>
</feature>
<dbReference type="SUPFAM" id="SSF52799">
    <property type="entry name" value="(Phosphotyrosine protein) phosphatases II"/>
    <property type="match status" value="2"/>
</dbReference>
<keyword evidence="4" id="KW-0812">Transmembrane</keyword>
<evidence type="ECO:0000313" key="8">
    <source>
        <dbReference type="EMBL" id="RXM31385.1"/>
    </source>
</evidence>
<feature type="compositionally biased region" description="Polar residues" evidence="3">
    <location>
        <begin position="1090"/>
        <end position="1100"/>
    </location>
</feature>
<dbReference type="InterPro" id="IPR029021">
    <property type="entry name" value="Prot-tyrosine_phosphatase-like"/>
</dbReference>
<keyword evidence="2" id="KW-0378">Hydrolase</keyword>
<dbReference type="PROSITE" id="PS50006">
    <property type="entry name" value="FHA_DOMAIN"/>
    <property type="match status" value="1"/>
</dbReference>
<keyword evidence="4" id="KW-1133">Transmembrane helix</keyword>
<gene>
    <name evidence="8" type="ORF">EOD39_7023</name>
</gene>
<evidence type="ECO:0000256" key="3">
    <source>
        <dbReference type="SAM" id="MobiDB-lite"/>
    </source>
</evidence>
<reference evidence="8 9" key="1">
    <citation type="submission" date="2019-01" db="EMBL/GenBank/DDBJ databases">
        <title>Draft Genome and Complete Hox-Cluster Characterization of the Sterlet Sturgeon (Acipenser ruthenus).</title>
        <authorList>
            <person name="Wei Q."/>
        </authorList>
    </citation>
    <scope>NUCLEOTIDE SEQUENCE [LARGE SCALE GENOMIC DNA]</scope>
    <source>
        <strain evidence="8">WHYD16114868_AA</strain>
        <tissue evidence="8">Blood</tissue>
    </source>
</reference>
<dbReference type="PRINTS" id="PR00700">
    <property type="entry name" value="PRTYPHPHTASE"/>
</dbReference>
<evidence type="ECO:0000256" key="2">
    <source>
        <dbReference type="ARBA" id="ARBA00022912"/>
    </source>
</evidence>
<dbReference type="FunFam" id="3.90.190.10:FF:000227">
    <property type="entry name" value="Protein tyrosine phosphatase, receptor type E"/>
    <property type="match status" value="1"/>
</dbReference>
<dbReference type="Pfam" id="PF00498">
    <property type="entry name" value="FHA"/>
    <property type="match status" value="1"/>
</dbReference>
<feature type="compositionally biased region" description="Basic and acidic residues" evidence="3">
    <location>
        <begin position="1130"/>
        <end position="1140"/>
    </location>
</feature>
<keyword evidence="9" id="KW-1185">Reference proteome</keyword>
<dbReference type="InterPro" id="IPR050348">
    <property type="entry name" value="Protein-Tyr_Phosphatase"/>
</dbReference>
<accession>A0A444U865</accession>
<dbReference type="Proteomes" id="UP000289886">
    <property type="component" value="Unassembled WGS sequence"/>
</dbReference>
<feature type="region of interest" description="Disordered" evidence="3">
    <location>
        <begin position="905"/>
        <end position="1227"/>
    </location>
</feature>
<feature type="compositionally biased region" description="Polar residues" evidence="3">
    <location>
        <begin position="932"/>
        <end position="953"/>
    </location>
</feature>
<dbReference type="PROSITE" id="PS00383">
    <property type="entry name" value="TYR_PHOSPHATASE_1"/>
    <property type="match status" value="1"/>
</dbReference>
<dbReference type="PANTHER" id="PTHR19134">
    <property type="entry name" value="RECEPTOR-TYPE TYROSINE-PROTEIN PHOSPHATASE"/>
    <property type="match status" value="1"/>
</dbReference>
<protein>
    <recommendedName>
        <fullName evidence="1">protein-tyrosine-phosphatase</fullName>
        <ecNumber evidence="1">3.1.3.48</ecNumber>
    </recommendedName>
</protein>
<evidence type="ECO:0000259" key="6">
    <source>
        <dbReference type="PROSITE" id="PS50055"/>
    </source>
</evidence>
<name>A0A444U865_ACIRT</name>
<feature type="compositionally biased region" description="Polar residues" evidence="3">
    <location>
        <begin position="965"/>
        <end position="976"/>
    </location>
</feature>
<dbReference type="InterPro" id="IPR000387">
    <property type="entry name" value="Tyr_Pase_dom"/>
</dbReference>
<dbReference type="Pfam" id="PF00102">
    <property type="entry name" value="Y_phosphatase"/>
    <property type="match status" value="3"/>
</dbReference>
<dbReference type="InterPro" id="IPR003595">
    <property type="entry name" value="Tyr_Pase_cat"/>
</dbReference>
<keyword evidence="2" id="KW-0904">Protein phosphatase</keyword>
<dbReference type="SUPFAM" id="SSF49879">
    <property type="entry name" value="SMAD/FHA domain"/>
    <property type="match status" value="1"/>
</dbReference>
<dbReference type="Gene3D" id="3.90.190.10">
    <property type="entry name" value="Protein tyrosine phosphatase superfamily"/>
    <property type="match status" value="3"/>
</dbReference>
<dbReference type="PANTHER" id="PTHR19134:SF499">
    <property type="entry name" value="RECEPTOR-TYPE TYROSINE-PROTEIN PHOSPHATASE EPSILON"/>
    <property type="match status" value="1"/>
</dbReference>
<feature type="compositionally biased region" description="Low complexity" evidence="3">
    <location>
        <begin position="1114"/>
        <end position="1125"/>
    </location>
</feature>
<feature type="transmembrane region" description="Helical" evidence="4">
    <location>
        <begin position="41"/>
        <end position="59"/>
    </location>
</feature>
<dbReference type="PROSITE" id="PS50056">
    <property type="entry name" value="TYR_PHOSPHATASE_2"/>
    <property type="match status" value="1"/>
</dbReference>
<feature type="domain" description="Tyrosine-protein phosphatase" evidence="6">
    <location>
        <begin position="144"/>
        <end position="358"/>
    </location>
</feature>
<dbReference type="Gene3D" id="2.60.200.20">
    <property type="match status" value="1"/>
</dbReference>
<feature type="compositionally biased region" description="Basic and acidic residues" evidence="3">
    <location>
        <begin position="1060"/>
        <end position="1086"/>
    </location>
</feature>
<dbReference type="EMBL" id="SCEB01215085">
    <property type="protein sequence ID" value="RXM31385.1"/>
    <property type="molecule type" value="Genomic_DNA"/>
</dbReference>